<dbReference type="Gene3D" id="3.40.50.150">
    <property type="entry name" value="Vaccinia Virus protein VP39"/>
    <property type="match status" value="1"/>
</dbReference>
<keyword evidence="1 4" id="KW-0489">Methyltransferase</keyword>
<dbReference type="GO" id="GO:0008171">
    <property type="term" value="F:O-methyltransferase activity"/>
    <property type="evidence" value="ECO:0007669"/>
    <property type="project" value="InterPro"/>
</dbReference>
<accession>A0A3A4F3G5</accession>
<dbReference type="OrthoDB" id="4774874at2"/>
<dbReference type="SUPFAM" id="SSF53335">
    <property type="entry name" value="S-adenosyl-L-methionine-dependent methyltransferases"/>
    <property type="match status" value="1"/>
</dbReference>
<proteinExistence type="predicted"/>
<keyword evidence="3" id="KW-0949">S-adenosyl-L-methionine</keyword>
<keyword evidence="5" id="KW-1185">Reference proteome</keyword>
<dbReference type="InterPro" id="IPR029063">
    <property type="entry name" value="SAM-dependent_MTases_sf"/>
</dbReference>
<dbReference type="PANTHER" id="PTHR43167">
    <property type="entry name" value="PUTATIVE (AFU_ORTHOLOGUE AFUA_6G01830)-RELATED"/>
    <property type="match status" value="1"/>
</dbReference>
<dbReference type="InterPro" id="IPR002935">
    <property type="entry name" value="SAM_O-MeTrfase"/>
</dbReference>
<sequence length="213" mass="21899">MSTPEKSKHASWAYAEEHRAPDELVERAREVSADVGTDPISDGTAAALTAFSAACGARSIVAIGLGAGLAGAALMRGAAAGAVLTGIDADADCVSATRQLLGSLGVTPSRTRLITGKAAAVLPRLTPKGYDLVFIDAAGESAVEYVTQGLRLLHAGGTLILNDALDTDRVPKPAVREASTQAMRRVEATLRDDDEVVTAMFSTGTGLLVAVKR</sequence>
<evidence type="ECO:0000256" key="2">
    <source>
        <dbReference type="ARBA" id="ARBA00022679"/>
    </source>
</evidence>
<gene>
    <name evidence="4" type="ORF">D3250_03445</name>
</gene>
<dbReference type="AlphaFoldDB" id="A0A3A4F3G5"/>
<evidence type="ECO:0000256" key="3">
    <source>
        <dbReference type="ARBA" id="ARBA00022691"/>
    </source>
</evidence>
<evidence type="ECO:0000256" key="1">
    <source>
        <dbReference type="ARBA" id="ARBA00022603"/>
    </source>
</evidence>
<evidence type="ECO:0000313" key="5">
    <source>
        <dbReference type="Proteomes" id="UP000266615"/>
    </source>
</evidence>
<evidence type="ECO:0000313" key="4">
    <source>
        <dbReference type="EMBL" id="RJN32882.1"/>
    </source>
</evidence>
<comment type="caution">
    <text evidence="4">The sequence shown here is derived from an EMBL/GenBank/DDBJ whole genome shotgun (WGS) entry which is preliminary data.</text>
</comment>
<dbReference type="PANTHER" id="PTHR43167:SF1">
    <property type="entry name" value="PUTATIVE (AFU_ORTHOLOGUE AFUA_6G01830)-RELATED"/>
    <property type="match status" value="1"/>
</dbReference>
<dbReference type="Proteomes" id="UP000266615">
    <property type="component" value="Unassembled WGS sequence"/>
</dbReference>
<dbReference type="GO" id="GO:0032259">
    <property type="term" value="P:methylation"/>
    <property type="evidence" value="ECO:0007669"/>
    <property type="project" value="UniProtKB-KW"/>
</dbReference>
<dbReference type="Pfam" id="PF01596">
    <property type="entry name" value="Methyltransf_3"/>
    <property type="match status" value="1"/>
</dbReference>
<keyword evidence="2 4" id="KW-0808">Transferase</keyword>
<organism evidence="4 5">
    <name type="scientific">Nesterenkonia natronophila</name>
    <dbReference type="NCBI Taxonomy" id="2174932"/>
    <lineage>
        <taxon>Bacteria</taxon>
        <taxon>Bacillati</taxon>
        <taxon>Actinomycetota</taxon>
        <taxon>Actinomycetes</taxon>
        <taxon>Micrococcales</taxon>
        <taxon>Micrococcaceae</taxon>
        <taxon>Nesterenkonia</taxon>
    </lineage>
</organism>
<dbReference type="PROSITE" id="PS51682">
    <property type="entry name" value="SAM_OMT_I"/>
    <property type="match status" value="1"/>
</dbReference>
<dbReference type="RefSeq" id="WP_119901926.1">
    <property type="nucleotide sequence ID" value="NZ_QYZP01000001.1"/>
</dbReference>
<protein>
    <submittedName>
        <fullName evidence="4">Methyltransferase</fullName>
    </submittedName>
</protein>
<reference evidence="4 5" key="1">
    <citation type="submission" date="2018-09" db="EMBL/GenBank/DDBJ databases">
        <title>Nesterenkonia natronophila sp. nov., an alkaliphilic actinobacteriume isolated from a soda lake, and emended description of the genus Nesterenkonia.</title>
        <authorList>
            <person name="Menes R.J."/>
            <person name="Iriarte A."/>
        </authorList>
    </citation>
    <scope>NUCLEOTIDE SEQUENCE [LARGE SCALE GENOMIC DNA]</scope>
    <source>
        <strain evidence="4 5">M8</strain>
    </source>
</reference>
<dbReference type="EMBL" id="QYZP01000001">
    <property type="protein sequence ID" value="RJN32882.1"/>
    <property type="molecule type" value="Genomic_DNA"/>
</dbReference>
<name>A0A3A4F3G5_9MICC</name>